<protein>
    <submittedName>
        <fullName evidence="10">Glutamate-gated chloride channel-like 4</fullName>
    </submittedName>
</protein>
<feature type="transmembrane region" description="Helical" evidence="8">
    <location>
        <begin position="682"/>
        <end position="704"/>
    </location>
</feature>
<dbReference type="Pfam" id="PF02931">
    <property type="entry name" value="Neur_chan_LBD"/>
    <property type="match status" value="1"/>
</dbReference>
<dbReference type="GO" id="GO:0016020">
    <property type="term" value="C:membrane"/>
    <property type="evidence" value="ECO:0007669"/>
    <property type="project" value="UniProtKB-SubCell"/>
</dbReference>
<feature type="compositionally biased region" description="Polar residues" evidence="7">
    <location>
        <begin position="858"/>
        <end position="895"/>
    </location>
</feature>
<dbReference type="PROSITE" id="PS50041">
    <property type="entry name" value="C_TYPE_LECTIN_2"/>
    <property type="match status" value="1"/>
</dbReference>
<comment type="caution">
    <text evidence="10">The sequence shown here is derived from an EMBL/GenBank/DDBJ whole genome shotgun (WGS) entry which is preliminary data.</text>
</comment>
<evidence type="ECO:0000313" key="10">
    <source>
        <dbReference type="EMBL" id="KAG7156008.1"/>
    </source>
</evidence>
<feature type="non-terminal residue" evidence="10">
    <location>
        <position position="961"/>
    </location>
</feature>
<dbReference type="SMART" id="SM00192">
    <property type="entry name" value="LDLa"/>
    <property type="match status" value="1"/>
</dbReference>
<dbReference type="Pfam" id="PF00057">
    <property type="entry name" value="Ldl_recept_a"/>
    <property type="match status" value="1"/>
</dbReference>
<dbReference type="EMBL" id="JAHLQT010040257">
    <property type="protein sequence ID" value="KAG7156008.1"/>
    <property type="molecule type" value="Genomic_DNA"/>
</dbReference>
<keyword evidence="4 8" id="KW-0472">Membrane</keyword>
<dbReference type="InterPro" id="IPR016186">
    <property type="entry name" value="C-type_lectin-like/link_sf"/>
</dbReference>
<reference evidence="10" key="1">
    <citation type="journal article" date="2021" name="Sci. Adv.">
        <title>The American lobster genome reveals insights on longevity, neural, and immune adaptations.</title>
        <authorList>
            <person name="Polinski J.M."/>
            <person name="Zimin A.V."/>
            <person name="Clark K.F."/>
            <person name="Kohn A.B."/>
            <person name="Sadowski N."/>
            <person name="Timp W."/>
            <person name="Ptitsyn A."/>
            <person name="Khanna P."/>
            <person name="Romanova D.Y."/>
            <person name="Williams P."/>
            <person name="Greenwood S.J."/>
            <person name="Moroz L.L."/>
            <person name="Walt D.R."/>
            <person name="Bodnar A.G."/>
        </authorList>
    </citation>
    <scope>NUCLEOTIDE SEQUENCE</scope>
    <source>
        <strain evidence="10">GMGI-L3</strain>
    </source>
</reference>
<feature type="disulfide bond" evidence="6">
    <location>
        <begin position="444"/>
        <end position="459"/>
    </location>
</feature>
<dbReference type="SUPFAM" id="SSF56436">
    <property type="entry name" value="C-type lectin-like"/>
    <property type="match status" value="1"/>
</dbReference>
<dbReference type="Pfam" id="PF00354">
    <property type="entry name" value="Pentaxin"/>
    <property type="match status" value="1"/>
</dbReference>
<evidence type="ECO:0000259" key="9">
    <source>
        <dbReference type="PROSITE" id="PS50041"/>
    </source>
</evidence>
<dbReference type="InterPro" id="IPR018000">
    <property type="entry name" value="Neurotransmitter_ion_chnl_CS"/>
</dbReference>
<evidence type="ECO:0000256" key="4">
    <source>
        <dbReference type="ARBA" id="ARBA00023136"/>
    </source>
</evidence>
<proteinExistence type="predicted"/>
<dbReference type="SUPFAM" id="SSF57424">
    <property type="entry name" value="LDL receptor-like module"/>
    <property type="match status" value="1"/>
</dbReference>
<dbReference type="InterPro" id="IPR002172">
    <property type="entry name" value="LDrepeatLR_classA_rpt"/>
</dbReference>
<feature type="disulfide bond" evidence="6">
    <location>
        <begin position="432"/>
        <end position="450"/>
    </location>
</feature>
<evidence type="ECO:0000256" key="6">
    <source>
        <dbReference type="PROSITE-ProRule" id="PRU00124"/>
    </source>
</evidence>
<dbReference type="PANTHER" id="PTHR18945">
    <property type="entry name" value="NEUROTRANSMITTER GATED ION CHANNEL"/>
    <property type="match status" value="1"/>
</dbReference>
<dbReference type="Proteomes" id="UP000747542">
    <property type="component" value="Unassembled WGS sequence"/>
</dbReference>
<dbReference type="Gene3D" id="1.20.58.390">
    <property type="entry name" value="Neurotransmitter-gated ion-channel transmembrane domain"/>
    <property type="match status" value="1"/>
</dbReference>
<dbReference type="InterPro" id="IPR001304">
    <property type="entry name" value="C-type_lectin-like"/>
</dbReference>
<feature type="disulfide bond" evidence="6">
    <location>
        <begin position="425"/>
        <end position="437"/>
    </location>
</feature>
<dbReference type="Gene3D" id="4.10.400.10">
    <property type="entry name" value="Low-density Lipoprotein Receptor"/>
    <property type="match status" value="1"/>
</dbReference>
<dbReference type="InterPro" id="IPR001759">
    <property type="entry name" value="PTX_dom"/>
</dbReference>
<sequence length="961" mass="109128">CKCLLSARDNKPKFAAAQRKKTKPDIWSPPRDDVYLRFNMTQQKVATSLTNLTVCSRVDGVHFIRYNNIPQTIIETLELPTVLRQWRCYCHVFSGDTYTVYVDGVALASSPIQVDDRVLPLNGTFVVGQEQDSLSMKMNRQQILKGYVTQINMWNYGLSSHEIAAVANCFRNIIGNIFSADLNEVELINVEEEKRSLKSFCFKEEKFIIFPEKRIFVESTKFCRRVGSQLYAPLNREMNTQLNATMVKLDICGGAMNMWIGVTDEEEEGTWRRITDGKVLENIPFAGGQPDNTRAENCMMMVGDEGSWADFKCYEKNEACVSCEERPGTTLYLRGTCQDMRTSTMFENLGYYSQKPYFHGFHGYMIRKYDSKKWILHNTETNSTLAYLSLASSDQYPLGRQRWSLAAPICHQPEGSERDLSLSICEAGQYMCDDGQCIDLAARCDAKDDCDDETDEDNCSILQIPAGYRSFKPPKNIANASQPLQPHIIFKFLRFLNIADVQQAIHLEFIVTMSWMDSRLKYRNLRSIIHANKLSSEEKGSIWRPELEFPNVKDGQLNLLKENVFVQKVDDSLPVDFNVVNMDKMYGGSAALIIQHQHYSGSFVCTFDVFYYPFDVQRCGVMVQLSSLSKELVAFTKSRAKVEYDQDKNLPTYIISDFYAHHKTNTNRESLLEVGYTLTRRYTLIVLSVFMPSTMLLTIGYSTLYVKVQLLQVRLVVSLTTLLVLYTFFNQTSSSLPQTAYVKMIDVWFFSCTILLFVIIIVHVFVECLESEAMIRVGPKFSPLPSRLTPDRLLRLFRLVLDSSHTPSSACYQDPSHTPSSGCYQNPSHTPSIGCYQDPSHTPSIGCYQDSSHTPSSACYQDPSHTPSSGCYQDPSRTPSSECYQDPSHTPSSGCRTPARHLPVNSTRTPAAHPPVDATRTSVKHLQRMLPGPQPHTLQWMLQDLSPHPPVNATRTPHTLH</sequence>
<dbReference type="InterPro" id="IPR038050">
    <property type="entry name" value="Neuro_actylchol_rec"/>
</dbReference>
<dbReference type="InterPro" id="IPR013320">
    <property type="entry name" value="ConA-like_dom_sf"/>
</dbReference>
<evidence type="ECO:0000256" key="1">
    <source>
        <dbReference type="ARBA" id="ARBA00004141"/>
    </source>
</evidence>
<gene>
    <name evidence="10" type="primary">GluCa-L4</name>
    <name evidence="10" type="ORF">Hamer_G012163</name>
</gene>
<dbReference type="InterPro" id="IPR016187">
    <property type="entry name" value="CTDL_fold"/>
</dbReference>
<dbReference type="SUPFAM" id="SSF63712">
    <property type="entry name" value="Nicotinic receptor ligand binding domain-like"/>
    <property type="match status" value="1"/>
</dbReference>
<feature type="region of interest" description="Disordered" evidence="7">
    <location>
        <begin position="858"/>
        <end position="918"/>
    </location>
</feature>
<accession>A0A8J5MLK9</accession>
<feature type="transmembrane region" description="Helical" evidence="8">
    <location>
        <begin position="748"/>
        <end position="766"/>
    </location>
</feature>
<dbReference type="GO" id="GO:0005230">
    <property type="term" value="F:extracellular ligand-gated monoatomic ion channel activity"/>
    <property type="evidence" value="ECO:0007669"/>
    <property type="project" value="InterPro"/>
</dbReference>
<dbReference type="Gene3D" id="2.70.170.10">
    <property type="entry name" value="Neurotransmitter-gated ion-channel ligand-binding domain"/>
    <property type="match status" value="1"/>
</dbReference>
<dbReference type="InterPro" id="IPR006202">
    <property type="entry name" value="Neur_chan_lig-bd"/>
</dbReference>
<dbReference type="AlphaFoldDB" id="A0A8J5MLK9"/>
<dbReference type="SUPFAM" id="SSF49899">
    <property type="entry name" value="Concanavalin A-like lectins/glucanases"/>
    <property type="match status" value="1"/>
</dbReference>
<evidence type="ECO:0000256" key="3">
    <source>
        <dbReference type="ARBA" id="ARBA00022989"/>
    </source>
</evidence>
<evidence type="ECO:0000256" key="2">
    <source>
        <dbReference type="ARBA" id="ARBA00022692"/>
    </source>
</evidence>
<name>A0A8J5MLK9_HOMAM</name>
<dbReference type="SUPFAM" id="SSF90112">
    <property type="entry name" value="Neurotransmitter-gated ion-channel transmembrane pore"/>
    <property type="match status" value="1"/>
</dbReference>
<dbReference type="InterPro" id="IPR036719">
    <property type="entry name" value="Neuro-gated_channel_TM_sf"/>
</dbReference>
<keyword evidence="3 8" id="KW-1133">Transmembrane helix</keyword>
<dbReference type="Gene3D" id="2.60.120.200">
    <property type="match status" value="1"/>
</dbReference>
<dbReference type="InterPro" id="IPR023415">
    <property type="entry name" value="LDLR_class-A_CS"/>
</dbReference>
<evidence type="ECO:0000256" key="5">
    <source>
        <dbReference type="ARBA" id="ARBA00023157"/>
    </source>
</evidence>
<keyword evidence="5 6" id="KW-1015">Disulfide bond</keyword>
<evidence type="ECO:0000256" key="8">
    <source>
        <dbReference type="SAM" id="Phobius"/>
    </source>
</evidence>
<keyword evidence="11" id="KW-1185">Reference proteome</keyword>
<dbReference type="PROSITE" id="PS00236">
    <property type="entry name" value="NEUROTR_ION_CHANNEL"/>
    <property type="match status" value="1"/>
</dbReference>
<dbReference type="SMART" id="SM00159">
    <property type="entry name" value="PTX"/>
    <property type="match status" value="1"/>
</dbReference>
<dbReference type="InterPro" id="IPR036055">
    <property type="entry name" value="LDL_receptor-like_sf"/>
</dbReference>
<feature type="transmembrane region" description="Helical" evidence="8">
    <location>
        <begin position="711"/>
        <end position="728"/>
    </location>
</feature>
<dbReference type="PROSITE" id="PS50068">
    <property type="entry name" value="LDLRA_2"/>
    <property type="match status" value="1"/>
</dbReference>
<dbReference type="Gene3D" id="3.10.100.10">
    <property type="entry name" value="Mannose-Binding Protein A, subunit A"/>
    <property type="match status" value="1"/>
</dbReference>
<evidence type="ECO:0000313" key="11">
    <source>
        <dbReference type="Proteomes" id="UP000747542"/>
    </source>
</evidence>
<comment type="subcellular location">
    <subcellularLocation>
        <location evidence="1">Membrane</location>
        <topology evidence="1">Multi-pass membrane protein</topology>
    </subcellularLocation>
</comment>
<organism evidence="10 11">
    <name type="scientific">Homarus americanus</name>
    <name type="common">American lobster</name>
    <dbReference type="NCBI Taxonomy" id="6706"/>
    <lineage>
        <taxon>Eukaryota</taxon>
        <taxon>Metazoa</taxon>
        <taxon>Ecdysozoa</taxon>
        <taxon>Arthropoda</taxon>
        <taxon>Crustacea</taxon>
        <taxon>Multicrustacea</taxon>
        <taxon>Malacostraca</taxon>
        <taxon>Eumalacostraca</taxon>
        <taxon>Eucarida</taxon>
        <taxon>Decapoda</taxon>
        <taxon>Pleocyemata</taxon>
        <taxon>Astacidea</taxon>
        <taxon>Nephropoidea</taxon>
        <taxon>Nephropidae</taxon>
        <taxon>Homarus</taxon>
    </lineage>
</organism>
<feature type="non-terminal residue" evidence="10">
    <location>
        <position position="1"/>
    </location>
</feature>
<dbReference type="SMART" id="SM00034">
    <property type="entry name" value="CLECT"/>
    <property type="match status" value="1"/>
</dbReference>
<dbReference type="Pfam" id="PF00059">
    <property type="entry name" value="Lectin_C"/>
    <property type="match status" value="1"/>
</dbReference>
<dbReference type="GO" id="GO:0004888">
    <property type="term" value="F:transmembrane signaling receptor activity"/>
    <property type="evidence" value="ECO:0007669"/>
    <property type="project" value="InterPro"/>
</dbReference>
<dbReference type="InterPro" id="IPR006201">
    <property type="entry name" value="Neur_channel"/>
</dbReference>
<feature type="domain" description="C-type lectin" evidence="9">
    <location>
        <begin position="202"/>
        <end position="313"/>
    </location>
</feature>
<dbReference type="PROSITE" id="PS01209">
    <property type="entry name" value="LDLRA_1"/>
    <property type="match status" value="1"/>
</dbReference>
<evidence type="ECO:0000256" key="7">
    <source>
        <dbReference type="SAM" id="MobiDB-lite"/>
    </source>
</evidence>
<keyword evidence="2 8" id="KW-0812">Transmembrane</keyword>
<dbReference type="InterPro" id="IPR036734">
    <property type="entry name" value="Neur_chan_lig-bd_sf"/>
</dbReference>